<feature type="compositionally biased region" description="Low complexity" evidence="1">
    <location>
        <begin position="31"/>
        <end position="45"/>
    </location>
</feature>
<name>A0A1R3IZ20_9ROSI</name>
<protein>
    <submittedName>
        <fullName evidence="2">Uncharacterized protein</fullName>
    </submittedName>
</protein>
<feature type="compositionally biased region" description="Polar residues" evidence="1">
    <location>
        <begin position="18"/>
        <end position="30"/>
    </location>
</feature>
<sequence>MDRGHHHHQTHHGRNDEPSSYQQHNQSGYATSGHVTTGHVGHGSSAEYATMGHGNVPSTTHHTSHSDLGELASKPTFKVYCKADPHLLLTVRDGKVVLAPAAHSDPNQQWYKDEKFSNQVKDSAGFPSFSLVNKATGQAIKHANGASQPDARDMEHASEFQKLYRAC</sequence>
<dbReference type="PANTHER" id="PTHR31257">
    <property type="entry name" value="RICIN B-LIKE LECTIN EULS3"/>
    <property type="match status" value="1"/>
</dbReference>
<proteinExistence type="predicted"/>
<reference evidence="3" key="1">
    <citation type="submission" date="2013-09" db="EMBL/GenBank/DDBJ databases">
        <title>Corchorus olitorius genome sequencing.</title>
        <authorList>
            <person name="Alam M."/>
            <person name="Haque M.S."/>
            <person name="Islam M.S."/>
            <person name="Emdad E.M."/>
            <person name="Islam M.M."/>
            <person name="Ahmed B."/>
            <person name="Halim A."/>
            <person name="Hossen Q.M.M."/>
            <person name="Hossain M.Z."/>
            <person name="Ahmed R."/>
            <person name="Khan M.M."/>
            <person name="Islam R."/>
            <person name="Rashid M.M."/>
            <person name="Khan S.A."/>
            <person name="Rahman M.S."/>
            <person name="Alam M."/>
            <person name="Yahiya A.S."/>
            <person name="Khan M.S."/>
            <person name="Azam M.S."/>
            <person name="Haque T."/>
            <person name="Lashkar M.Z.H."/>
            <person name="Akhand A.I."/>
            <person name="Morshed G."/>
            <person name="Roy S."/>
            <person name="Uddin K.S."/>
            <person name="Rabeya T."/>
            <person name="Hossain A.S."/>
            <person name="Chowdhury A."/>
            <person name="Snigdha A.R."/>
            <person name="Mortoza M.S."/>
            <person name="Matin S.A."/>
            <person name="Hoque S.M.E."/>
            <person name="Islam M.K."/>
            <person name="Roy D.K."/>
            <person name="Haider R."/>
            <person name="Moosa M.M."/>
            <person name="Elias S.M."/>
            <person name="Hasan A.M."/>
            <person name="Jahan S."/>
            <person name="Shafiuddin M."/>
            <person name="Mahmood N."/>
            <person name="Shommy N.S."/>
        </authorList>
    </citation>
    <scope>NUCLEOTIDE SEQUENCE [LARGE SCALE GENOMIC DNA]</scope>
    <source>
        <strain evidence="3">cv. O-4</strain>
    </source>
</reference>
<dbReference type="EMBL" id="AWUE01017247">
    <property type="protein sequence ID" value="OMO87813.1"/>
    <property type="molecule type" value="Genomic_DNA"/>
</dbReference>
<organism evidence="2 3">
    <name type="scientific">Corchorus olitorius</name>
    <dbReference type="NCBI Taxonomy" id="93759"/>
    <lineage>
        <taxon>Eukaryota</taxon>
        <taxon>Viridiplantae</taxon>
        <taxon>Streptophyta</taxon>
        <taxon>Embryophyta</taxon>
        <taxon>Tracheophyta</taxon>
        <taxon>Spermatophyta</taxon>
        <taxon>Magnoliopsida</taxon>
        <taxon>eudicotyledons</taxon>
        <taxon>Gunneridae</taxon>
        <taxon>Pentapetalae</taxon>
        <taxon>rosids</taxon>
        <taxon>malvids</taxon>
        <taxon>Malvales</taxon>
        <taxon>Malvaceae</taxon>
        <taxon>Grewioideae</taxon>
        <taxon>Apeibeae</taxon>
        <taxon>Corchorus</taxon>
    </lineage>
</organism>
<evidence type="ECO:0000256" key="1">
    <source>
        <dbReference type="SAM" id="MobiDB-lite"/>
    </source>
</evidence>
<dbReference type="PANTHER" id="PTHR31257:SF2">
    <property type="entry name" value="RICIN B-LIKE LECTIN EULS3"/>
    <property type="match status" value="1"/>
</dbReference>
<dbReference type="OrthoDB" id="7769065at2759"/>
<dbReference type="SUPFAM" id="SSF50370">
    <property type="entry name" value="Ricin B-like lectins"/>
    <property type="match status" value="1"/>
</dbReference>
<gene>
    <name evidence="2" type="ORF">COLO4_20566</name>
</gene>
<evidence type="ECO:0000313" key="3">
    <source>
        <dbReference type="Proteomes" id="UP000187203"/>
    </source>
</evidence>
<feature type="region of interest" description="Disordered" evidence="1">
    <location>
        <begin position="1"/>
        <end position="68"/>
    </location>
</feature>
<comment type="caution">
    <text evidence="2">The sequence shown here is derived from an EMBL/GenBank/DDBJ whole genome shotgun (WGS) entry which is preliminary data.</text>
</comment>
<dbReference type="InterPro" id="IPR040249">
    <property type="entry name" value="Ricin_B-like_lectin_EULS3-like"/>
</dbReference>
<dbReference type="Proteomes" id="UP000187203">
    <property type="component" value="Unassembled WGS sequence"/>
</dbReference>
<evidence type="ECO:0000313" key="2">
    <source>
        <dbReference type="EMBL" id="OMO87813.1"/>
    </source>
</evidence>
<feature type="compositionally biased region" description="Basic residues" evidence="1">
    <location>
        <begin position="1"/>
        <end position="12"/>
    </location>
</feature>
<dbReference type="InterPro" id="IPR035992">
    <property type="entry name" value="Ricin_B-like_lectins"/>
</dbReference>
<dbReference type="STRING" id="93759.A0A1R3IZ20"/>
<keyword evidence="3" id="KW-1185">Reference proteome</keyword>
<accession>A0A1R3IZ20</accession>
<dbReference type="AlphaFoldDB" id="A0A1R3IZ20"/>